<evidence type="ECO:0000256" key="5">
    <source>
        <dbReference type="PROSITE-ProRule" id="PRU00024"/>
    </source>
</evidence>
<dbReference type="InterPro" id="IPR001841">
    <property type="entry name" value="Znf_RING"/>
</dbReference>
<feature type="domain" description="B box-type" evidence="9">
    <location>
        <begin position="161"/>
        <end position="208"/>
    </location>
</feature>
<evidence type="ECO:0008006" key="12">
    <source>
        <dbReference type="Google" id="ProtNLM"/>
    </source>
</evidence>
<dbReference type="SMART" id="SM00184">
    <property type="entry name" value="RING"/>
    <property type="match status" value="1"/>
</dbReference>
<dbReference type="GO" id="GO:0008270">
    <property type="term" value="F:zinc ion binding"/>
    <property type="evidence" value="ECO:0007669"/>
    <property type="project" value="UniProtKB-KW"/>
</dbReference>
<protein>
    <recommendedName>
        <fullName evidence="12">B box-type domain-containing protein</fullName>
    </recommendedName>
</protein>
<dbReference type="PROSITE" id="PS50089">
    <property type="entry name" value="ZF_RING_2"/>
    <property type="match status" value="1"/>
</dbReference>
<evidence type="ECO:0000256" key="4">
    <source>
        <dbReference type="ARBA" id="ARBA00022833"/>
    </source>
</evidence>
<evidence type="ECO:0000256" key="6">
    <source>
        <dbReference type="PROSITE-ProRule" id="PRU00504"/>
    </source>
</evidence>
<dbReference type="SUPFAM" id="SSF101898">
    <property type="entry name" value="NHL repeat"/>
    <property type="match status" value="1"/>
</dbReference>
<dbReference type="PANTHER" id="PTHR25462:SF296">
    <property type="entry name" value="MEIOTIC P26, ISOFORM F"/>
    <property type="match status" value="1"/>
</dbReference>
<evidence type="ECO:0000256" key="3">
    <source>
        <dbReference type="ARBA" id="ARBA00022771"/>
    </source>
</evidence>
<dbReference type="STRING" id="282301.A0A267DMP1"/>
<feature type="domain" description="RING-type" evidence="8">
    <location>
        <begin position="91"/>
        <end position="133"/>
    </location>
</feature>
<organism evidence="10 11">
    <name type="scientific">Macrostomum lignano</name>
    <dbReference type="NCBI Taxonomy" id="282301"/>
    <lineage>
        <taxon>Eukaryota</taxon>
        <taxon>Metazoa</taxon>
        <taxon>Spiralia</taxon>
        <taxon>Lophotrochozoa</taxon>
        <taxon>Platyhelminthes</taxon>
        <taxon>Rhabditophora</taxon>
        <taxon>Macrostomorpha</taxon>
        <taxon>Macrostomida</taxon>
        <taxon>Macrostomidae</taxon>
        <taxon>Macrostomum</taxon>
    </lineage>
</organism>
<dbReference type="Gene3D" id="3.30.160.60">
    <property type="entry name" value="Classic Zinc Finger"/>
    <property type="match status" value="1"/>
</dbReference>
<evidence type="ECO:0000313" key="10">
    <source>
        <dbReference type="EMBL" id="PAA50580.1"/>
    </source>
</evidence>
<gene>
    <name evidence="10" type="ORF">BOX15_Mlig029404g3</name>
</gene>
<feature type="domain" description="B box-type" evidence="9">
    <location>
        <begin position="241"/>
        <end position="282"/>
    </location>
</feature>
<dbReference type="SUPFAM" id="SSF57850">
    <property type="entry name" value="RING/U-box"/>
    <property type="match status" value="1"/>
</dbReference>
<feature type="region of interest" description="Disordered" evidence="7">
    <location>
        <begin position="211"/>
        <end position="239"/>
    </location>
</feature>
<proteinExistence type="predicted"/>
<comment type="caution">
    <text evidence="10">The sequence shown here is derived from an EMBL/GenBank/DDBJ whole genome shotgun (WGS) entry which is preliminary data.</text>
</comment>
<dbReference type="PROSITE" id="PS51125">
    <property type="entry name" value="NHL"/>
    <property type="match status" value="1"/>
</dbReference>
<dbReference type="OrthoDB" id="342730at2759"/>
<evidence type="ECO:0000256" key="7">
    <source>
        <dbReference type="SAM" id="MobiDB-lite"/>
    </source>
</evidence>
<dbReference type="Proteomes" id="UP000215902">
    <property type="component" value="Unassembled WGS sequence"/>
</dbReference>
<dbReference type="Pfam" id="PF00643">
    <property type="entry name" value="zf-B_box"/>
    <property type="match status" value="1"/>
</dbReference>
<dbReference type="InterPro" id="IPR011042">
    <property type="entry name" value="6-blade_b-propeller_TolB-like"/>
</dbReference>
<keyword evidence="11" id="KW-1185">Reference proteome</keyword>
<dbReference type="Gene3D" id="2.120.10.30">
    <property type="entry name" value="TolB, C-terminal domain"/>
    <property type="match status" value="1"/>
</dbReference>
<dbReference type="Pfam" id="PF01436">
    <property type="entry name" value="NHL"/>
    <property type="match status" value="1"/>
</dbReference>
<dbReference type="CDD" id="cd14959">
    <property type="entry name" value="NHL_brat_like"/>
    <property type="match status" value="1"/>
</dbReference>
<evidence type="ECO:0000313" key="11">
    <source>
        <dbReference type="Proteomes" id="UP000215902"/>
    </source>
</evidence>
<dbReference type="AlphaFoldDB" id="A0A267DMP1"/>
<name>A0A267DMP1_9PLAT</name>
<dbReference type="InterPro" id="IPR047153">
    <property type="entry name" value="TRIM45/56/19-like"/>
</dbReference>
<dbReference type="EMBL" id="NIVC01003606">
    <property type="protein sequence ID" value="PAA50580.1"/>
    <property type="molecule type" value="Genomic_DNA"/>
</dbReference>
<evidence type="ECO:0000256" key="1">
    <source>
        <dbReference type="ARBA" id="ARBA00022723"/>
    </source>
</evidence>
<dbReference type="InterPro" id="IPR001258">
    <property type="entry name" value="NHL_repeat"/>
</dbReference>
<dbReference type="GO" id="GO:0061630">
    <property type="term" value="F:ubiquitin protein ligase activity"/>
    <property type="evidence" value="ECO:0007669"/>
    <property type="project" value="TreeGrafter"/>
</dbReference>
<feature type="repeat" description="NHL" evidence="6">
    <location>
        <begin position="637"/>
        <end position="676"/>
    </location>
</feature>
<dbReference type="InterPro" id="IPR013083">
    <property type="entry name" value="Znf_RING/FYVE/PHD"/>
</dbReference>
<dbReference type="PANTHER" id="PTHR25462">
    <property type="entry name" value="BONUS, ISOFORM C-RELATED"/>
    <property type="match status" value="1"/>
</dbReference>
<feature type="compositionally biased region" description="Acidic residues" evidence="7">
    <location>
        <begin position="224"/>
        <end position="238"/>
    </location>
</feature>
<evidence type="ECO:0000256" key="2">
    <source>
        <dbReference type="ARBA" id="ARBA00022737"/>
    </source>
</evidence>
<accession>A0A267DMP1</accession>
<keyword evidence="1" id="KW-0479">Metal-binding</keyword>
<dbReference type="InterPro" id="IPR000315">
    <property type="entry name" value="Znf_B-box"/>
</dbReference>
<dbReference type="CDD" id="cd19756">
    <property type="entry name" value="Bbox2"/>
    <property type="match status" value="1"/>
</dbReference>
<evidence type="ECO:0000259" key="9">
    <source>
        <dbReference type="PROSITE" id="PS50119"/>
    </source>
</evidence>
<evidence type="ECO:0000259" key="8">
    <source>
        <dbReference type="PROSITE" id="PS50089"/>
    </source>
</evidence>
<keyword evidence="3 5" id="KW-0863">Zinc-finger</keyword>
<dbReference type="SUPFAM" id="SSF57845">
    <property type="entry name" value="B-box zinc-binding domain"/>
    <property type="match status" value="1"/>
</dbReference>
<reference evidence="10 11" key="1">
    <citation type="submission" date="2017-06" db="EMBL/GenBank/DDBJ databases">
        <title>A platform for efficient transgenesis in Macrostomum lignano, a flatworm model organism for stem cell research.</title>
        <authorList>
            <person name="Berezikov E."/>
        </authorList>
    </citation>
    <scope>NUCLEOTIDE SEQUENCE [LARGE SCALE GENOMIC DNA]</scope>
    <source>
        <strain evidence="10">DV1</strain>
        <tissue evidence="10">Whole organism</tissue>
    </source>
</reference>
<keyword evidence="2" id="KW-0677">Repeat</keyword>
<sequence length="902" mass="95803">MSDEMTHAYDDILEQSSPGSQLLLGNNEEYNQLTGRHFNIGNGNNKSDEEDDAAEAAGLLETFGNCCLDGDDAVSQQEAAVAKAASLAGDCSLCQRPLTEPVFLACLHRFDLPCLQASRTGLADLVLFCPKCHTPTVLDANLGLAGLTRDHLYMREAAPKAEQPRCGGCTTGAEAVARCRECADYLCQACRQAHSVMKMFSRHRVRDLASAGGSNGNAEASNGDNDDQGAADDDDDADQVGAQLSCAEHPAERTRYYCHDCAGLHCAECVATGHKLHRVEPALSAGRRLVAALADDAKKLRDCQRKWQIEHVKMQERLTEIEDSRQHNEGAIREALASYKAFIEEAGNRLLEENRKLHSDLEMRVMEQLDAVAKGADQMSEAAAFVRAYSDRAGPVCAAYAAKVLRDWAATLMRSHWDTDLPASVPFKANHAEFRSLVLSNFGRFVTPGGPPTPTTTAVPANAAVSAAAAAAAAAAASGMPVNAAAVAAALGEAASGDLQQASAFAIKPEPAPAGPPVTYATGNNPALFGLPSQPSPGAPGSDSGVSIGSEPLLSSVLGGVGKLQLDVMQQQFDFASLVGVGAGGGAGSSGAGSIVGGGAPGSASPTQQNPKSSVASAAGAFRTGRCIPMTVRHRWGSLGSAIGQFNSPHGFCLGPEEDIVVADTQNHRIQIFDKSGEHKSQFGIAGREEGQLWYPRKVAVMRQSSRFVVCDRGSERSRMQLFSKTGQFLRKITVRYIDIVAGLAINSQQHIVAVDSVSPTVFVIADTGDLVKWFDCSSYMREPSDIAIQGREYFICDFKGHCVCVFQDDGVFLRRIGSEVITNFPNGIDISDHGDVLVGDSHGNKFHVAVFNSAGQLTSEFECPAVKVSRCCGLKITSEGYVVTLAKNNHHVLVLNTLYIS</sequence>
<dbReference type="PROSITE" id="PS50119">
    <property type="entry name" value="ZF_BBOX"/>
    <property type="match status" value="2"/>
</dbReference>
<feature type="region of interest" description="Disordered" evidence="7">
    <location>
        <begin position="523"/>
        <end position="546"/>
    </location>
</feature>
<dbReference type="SMART" id="SM00336">
    <property type="entry name" value="BBOX"/>
    <property type="match status" value="2"/>
</dbReference>
<dbReference type="Gene3D" id="3.30.40.10">
    <property type="entry name" value="Zinc/RING finger domain, C3HC4 (zinc finger)"/>
    <property type="match status" value="1"/>
</dbReference>
<feature type="compositionally biased region" description="Low complexity" evidence="7">
    <location>
        <begin position="211"/>
        <end position="223"/>
    </location>
</feature>
<dbReference type="GO" id="GO:0005654">
    <property type="term" value="C:nucleoplasm"/>
    <property type="evidence" value="ECO:0007669"/>
    <property type="project" value="TreeGrafter"/>
</dbReference>
<keyword evidence="4" id="KW-0862">Zinc</keyword>